<name>A0A0A9C5D2_ARUDO</name>
<protein>
    <submittedName>
        <fullName evidence="1">Uncharacterized protein</fullName>
    </submittedName>
</protein>
<reference evidence="1" key="1">
    <citation type="submission" date="2014-09" db="EMBL/GenBank/DDBJ databases">
        <authorList>
            <person name="Magalhaes I.L.F."/>
            <person name="Oliveira U."/>
            <person name="Santos F.R."/>
            <person name="Vidigal T.H.D.A."/>
            <person name="Brescovit A.D."/>
            <person name="Santos A.J."/>
        </authorList>
    </citation>
    <scope>NUCLEOTIDE SEQUENCE</scope>
    <source>
        <tissue evidence="1">Shoot tissue taken approximately 20 cm above the soil surface</tissue>
    </source>
</reference>
<evidence type="ECO:0000313" key="1">
    <source>
        <dbReference type="EMBL" id="JAD70796.1"/>
    </source>
</evidence>
<organism evidence="1">
    <name type="scientific">Arundo donax</name>
    <name type="common">Giant reed</name>
    <name type="synonym">Donax arundinaceus</name>
    <dbReference type="NCBI Taxonomy" id="35708"/>
    <lineage>
        <taxon>Eukaryota</taxon>
        <taxon>Viridiplantae</taxon>
        <taxon>Streptophyta</taxon>
        <taxon>Embryophyta</taxon>
        <taxon>Tracheophyta</taxon>
        <taxon>Spermatophyta</taxon>
        <taxon>Magnoliopsida</taxon>
        <taxon>Liliopsida</taxon>
        <taxon>Poales</taxon>
        <taxon>Poaceae</taxon>
        <taxon>PACMAD clade</taxon>
        <taxon>Arundinoideae</taxon>
        <taxon>Arundineae</taxon>
        <taxon>Arundo</taxon>
    </lineage>
</organism>
<accession>A0A0A9C5D2</accession>
<sequence length="57" mass="6903">MPYRVRLYAPVNNLDFVVGLITQLVHKTTSNNYNLWMQIQRWWWSTETTPLFQSTEN</sequence>
<dbReference type="EMBL" id="GBRH01227099">
    <property type="protein sequence ID" value="JAD70796.1"/>
    <property type="molecule type" value="Transcribed_RNA"/>
</dbReference>
<proteinExistence type="predicted"/>
<dbReference type="AlphaFoldDB" id="A0A0A9C5D2"/>
<reference evidence="1" key="2">
    <citation type="journal article" date="2015" name="Data Brief">
        <title>Shoot transcriptome of the giant reed, Arundo donax.</title>
        <authorList>
            <person name="Barrero R.A."/>
            <person name="Guerrero F.D."/>
            <person name="Moolhuijzen P."/>
            <person name="Goolsby J.A."/>
            <person name="Tidwell J."/>
            <person name="Bellgard S.E."/>
            <person name="Bellgard M.I."/>
        </authorList>
    </citation>
    <scope>NUCLEOTIDE SEQUENCE</scope>
    <source>
        <tissue evidence="1">Shoot tissue taken approximately 20 cm above the soil surface</tissue>
    </source>
</reference>